<dbReference type="GO" id="GO:0043137">
    <property type="term" value="P:DNA replication, removal of RNA primer"/>
    <property type="evidence" value="ECO:0007669"/>
    <property type="project" value="TreeGrafter"/>
</dbReference>
<evidence type="ECO:0000256" key="3">
    <source>
        <dbReference type="ARBA" id="ARBA00012180"/>
    </source>
</evidence>
<evidence type="ECO:0000256" key="7">
    <source>
        <dbReference type="ARBA" id="ARBA00022801"/>
    </source>
</evidence>
<dbReference type="AlphaFoldDB" id="A0AAD7JGG3"/>
<dbReference type="EMBL" id="JARKIB010000030">
    <property type="protein sequence ID" value="KAJ7763291.1"/>
    <property type="molecule type" value="Genomic_DNA"/>
</dbReference>
<dbReference type="InterPro" id="IPR050092">
    <property type="entry name" value="RNase_H"/>
</dbReference>
<comment type="similarity">
    <text evidence="2">Belongs to the RNase H family.</text>
</comment>
<dbReference type="PANTHER" id="PTHR10642:SF26">
    <property type="entry name" value="RIBONUCLEASE H1"/>
    <property type="match status" value="1"/>
</dbReference>
<protein>
    <recommendedName>
        <fullName evidence="3">ribonuclease H</fullName>
        <ecNumber evidence="3">3.1.26.4</ecNumber>
    </recommendedName>
</protein>
<feature type="compositionally biased region" description="Basic and acidic residues" evidence="8">
    <location>
        <begin position="420"/>
        <end position="435"/>
    </location>
</feature>
<keyword evidence="11" id="KW-1185">Reference proteome</keyword>
<evidence type="ECO:0000256" key="1">
    <source>
        <dbReference type="ARBA" id="ARBA00000077"/>
    </source>
</evidence>
<dbReference type="GO" id="GO:0046872">
    <property type="term" value="F:metal ion binding"/>
    <property type="evidence" value="ECO:0007669"/>
    <property type="project" value="UniProtKB-KW"/>
</dbReference>
<evidence type="ECO:0000256" key="5">
    <source>
        <dbReference type="ARBA" id="ARBA00022723"/>
    </source>
</evidence>
<evidence type="ECO:0000313" key="11">
    <source>
        <dbReference type="Proteomes" id="UP001215598"/>
    </source>
</evidence>
<reference evidence="10" key="1">
    <citation type="submission" date="2023-03" db="EMBL/GenBank/DDBJ databases">
        <title>Massive genome expansion in bonnet fungi (Mycena s.s.) driven by repeated elements and novel gene families across ecological guilds.</title>
        <authorList>
            <consortium name="Lawrence Berkeley National Laboratory"/>
            <person name="Harder C.B."/>
            <person name="Miyauchi S."/>
            <person name="Viragh M."/>
            <person name="Kuo A."/>
            <person name="Thoen E."/>
            <person name="Andreopoulos B."/>
            <person name="Lu D."/>
            <person name="Skrede I."/>
            <person name="Drula E."/>
            <person name="Henrissat B."/>
            <person name="Morin E."/>
            <person name="Kohler A."/>
            <person name="Barry K."/>
            <person name="LaButti K."/>
            <person name="Morin E."/>
            <person name="Salamov A."/>
            <person name="Lipzen A."/>
            <person name="Mereny Z."/>
            <person name="Hegedus B."/>
            <person name="Baldrian P."/>
            <person name="Stursova M."/>
            <person name="Weitz H."/>
            <person name="Taylor A."/>
            <person name="Grigoriev I.V."/>
            <person name="Nagy L.G."/>
            <person name="Martin F."/>
            <person name="Kauserud H."/>
        </authorList>
    </citation>
    <scope>NUCLEOTIDE SEQUENCE</scope>
    <source>
        <strain evidence="10">CBHHK182m</strain>
    </source>
</reference>
<evidence type="ECO:0000313" key="10">
    <source>
        <dbReference type="EMBL" id="KAJ7763291.1"/>
    </source>
</evidence>
<name>A0AAD7JGG3_9AGAR</name>
<dbReference type="Proteomes" id="UP001215598">
    <property type="component" value="Unassembled WGS sequence"/>
</dbReference>
<dbReference type="InterPro" id="IPR036397">
    <property type="entry name" value="RNaseH_sf"/>
</dbReference>
<keyword evidence="6" id="KW-0255">Endonuclease</keyword>
<keyword evidence="7" id="KW-0378">Hydrolase</keyword>
<dbReference type="GO" id="GO:0003676">
    <property type="term" value="F:nucleic acid binding"/>
    <property type="evidence" value="ECO:0007669"/>
    <property type="project" value="InterPro"/>
</dbReference>
<comment type="caution">
    <text evidence="10">The sequence shown here is derived from an EMBL/GenBank/DDBJ whole genome shotgun (WGS) entry which is preliminary data.</text>
</comment>
<evidence type="ECO:0000256" key="2">
    <source>
        <dbReference type="ARBA" id="ARBA00005300"/>
    </source>
</evidence>
<keyword evidence="4" id="KW-0540">Nuclease</keyword>
<dbReference type="GO" id="GO:0004523">
    <property type="term" value="F:RNA-DNA hybrid ribonuclease activity"/>
    <property type="evidence" value="ECO:0007669"/>
    <property type="project" value="UniProtKB-EC"/>
</dbReference>
<keyword evidence="5" id="KW-0479">Metal-binding</keyword>
<dbReference type="InterPro" id="IPR012337">
    <property type="entry name" value="RNaseH-like_sf"/>
</dbReference>
<comment type="catalytic activity">
    <reaction evidence="1">
        <text>Endonucleolytic cleavage to 5'-phosphomonoester.</text>
        <dbReference type="EC" id="3.1.26.4"/>
    </reaction>
</comment>
<evidence type="ECO:0000256" key="6">
    <source>
        <dbReference type="ARBA" id="ARBA00022759"/>
    </source>
</evidence>
<organism evidence="10 11">
    <name type="scientific">Mycena metata</name>
    <dbReference type="NCBI Taxonomy" id="1033252"/>
    <lineage>
        <taxon>Eukaryota</taxon>
        <taxon>Fungi</taxon>
        <taxon>Dikarya</taxon>
        <taxon>Basidiomycota</taxon>
        <taxon>Agaricomycotina</taxon>
        <taxon>Agaricomycetes</taxon>
        <taxon>Agaricomycetidae</taxon>
        <taxon>Agaricales</taxon>
        <taxon>Marasmiineae</taxon>
        <taxon>Mycenaceae</taxon>
        <taxon>Mycena</taxon>
    </lineage>
</organism>
<dbReference type="PROSITE" id="PS50879">
    <property type="entry name" value="RNASE_H_1"/>
    <property type="match status" value="1"/>
</dbReference>
<evidence type="ECO:0000259" key="9">
    <source>
        <dbReference type="PROSITE" id="PS50879"/>
    </source>
</evidence>
<dbReference type="EC" id="3.1.26.4" evidence="3"/>
<dbReference type="PANTHER" id="PTHR10642">
    <property type="entry name" value="RIBONUCLEASE H1"/>
    <property type="match status" value="1"/>
</dbReference>
<evidence type="ECO:0000256" key="4">
    <source>
        <dbReference type="ARBA" id="ARBA00022722"/>
    </source>
</evidence>
<accession>A0AAD7JGG3</accession>
<dbReference type="SUPFAM" id="SSF53098">
    <property type="entry name" value="Ribonuclease H-like"/>
    <property type="match status" value="1"/>
</dbReference>
<gene>
    <name evidence="10" type="ORF">B0H16DRAFT_1883688</name>
</gene>
<dbReference type="InterPro" id="IPR002156">
    <property type="entry name" value="RNaseH_domain"/>
</dbReference>
<feature type="domain" description="RNase H type-1" evidence="9">
    <location>
        <begin position="1"/>
        <end position="91"/>
    </location>
</feature>
<feature type="region of interest" description="Disordered" evidence="8">
    <location>
        <begin position="409"/>
        <end position="435"/>
    </location>
</feature>
<proteinExistence type="inferred from homology"/>
<dbReference type="Gene3D" id="3.30.420.10">
    <property type="entry name" value="Ribonuclease H-like superfamily/Ribonuclease H"/>
    <property type="match status" value="1"/>
</dbReference>
<sequence length="499" mass="56813">MAIRVPRVIGGSNNVGELVAIKKAIEECPLDEVLEIRSDSRVSIDGLTKNLQRWENDNYLGVENEKLFRATGHAGEAGNEAADKLAKEETRKPIPDLVEIQEERALLLPGAKLQSITQSKAYKMIRQVKMKKRRYQEKLKRKATQRNMELTKEAAADEKGGLPETSSVWKSTRHKDVSRSGRFFLWMLIHDGYKVGKHWAKIEGHEYKATCTHCGITESMAHILTKCDAPGQEQIWEMASELWELWELKTGEELPRPTTGQIMACATTRKKDAGTTRLFRILMSESAFLIWRLRNERVIQEKPPASLVEIHNRWLRTMNIRLKLDCALTDAGKYEKKALKKDLVLKTWVKVLKNEANLPKDWTREAEVLNDTLCSAQAPRRARLRPFTRPARKDFCRSDLPSPPTLPLAVYGKSCTTEGSRTEGSRTEGSRTESSRLHRFVREAHYVLLIVSGQTARAPPFPRVPGHSPFLADALHPQCVPLLSISQRPTDDTELRRTW</sequence>
<evidence type="ECO:0000256" key="8">
    <source>
        <dbReference type="SAM" id="MobiDB-lite"/>
    </source>
</evidence>